<protein>
    <submittedName>
        <fullName evidence="1">Uncharacterized protein</fullName>
    </submittedName>
</protein>
<dbReference type="Proteomes" id="UP000228945">
    <property type="component" value="Chromosome"/>
</dbReference>
<dbReference type="RefSeq" id="WP_099621201.1">
    <property type="nucleotide sequence ID" value="NZ_CP024201.1"/>
</dbReference>
<dbReference type="EMBL" id="CP024201">
    <property type="protein sequence ID" value="ATQ41945.1"/>
    <property type="molecule type" value="Genomic_DNA"/>
</dbReference>
<keyword evidence="2" id="KW-1185">Reference proteome</keyword>
<reference evidence="1 2" key="1">
    <citation type="submission" date="2017-10" db="EMBL/GenBank/DDBJ databases">
        <title>Genome sequence of Caulobacter mirabilis FWC38.</title>
        <authorList>
            <person name="Fiebig A."/>
            <person name="Crosson S."/>
        </authorList>
    </citation>
    <scope>NUCLEOTIDE SEQUENCE [LARGE SCALE GENOMIC DNA]</scope>
    <source>
        <strain evidence="1 2">FWC 38</strain>
    </source>
</reference>
<sequence>MDFTIRPFELGDHEAVNRLCNWAWWPQRSAEGWRWLAEGPPGALDDGEIGPSGWVCESEKGVLAFVGNCVQRFAFEDRTFVGATGHTLLVDPRLRGASRDLLRRFVRQPNRFARYTFNANDRSAPLYKHFGMHPWPEGLSAVKYVWRTDWTGVASERALRWFNGLSGHSGSRDGGERFLSDRPWTGTIGWRAPGVRQMALNEIDDRFDRLWAELRDDGRLLAFRDAASLRWRCGDPDLSCPPVLLGYEVGGRLAGYLLAFFSKGSEIERPAMEVIDLVALRSVEMTAVSALLRTLLLSARRFGAARVRLQTVNPELDQVLAPFALAKRQYRHNHCHIHWGEETDERMKQAWFATPYDGDYSFCLRPPPRPALDGDLAQTVRMPTAREVPAAGDANWIYAP</sequence>
<dbReference type="Gene3D" id="3.40.630.30">
    <property type="match status" value="1"/>
</dbReference>
<gene>
    <name evidence="1" type="ORF">CSW64_05730</name>
</gene>
<name>A0A2D2AVE8_9CAUL</name>
<organism evidence="1 2">
    <name type="scientific">Caulobacter mirabilis</name>
    <dbReference type="NCBI Taxonomy" id="69666"/>
    <lineage>
        <taxon>Bacteria</taxon>
        <taxon>Pseudomonadati</taxon>
        <taxon>Pseudomonadota</taxon>
        <taxon>Alphaproteobacteria</taxon>
        <taxon>Caulobacterales</taxon>
        <taxon>Caulobacteraceae</taxon>
        <taxon>Caulobacter</taxon>
    </lineage>
</organism>
<dbReference type="KEGG" id="cmb:CSW64_05730"/>
<dbReference type="SUPFAM" id="SSF55729">
    <property type="entry name" value="Acyl-CoA N-acyltransferases (Nat)"/>
    <property type="match status" value="1"/>
</dbReference>
<evidence type="ECO:0000313" key="2">
    <source>
        <dbReference type="Proteomes" id="UP000228945"/>
    </source>
</evidence>
<dbReference type="OrthoDB" id="8180898at2"/>
<dbReference type="AlphaFoldDB" id="A0A2D2AVE8"/>
<dbReference type="InterPro" id="IPR016181">
    <property type="entry name" value="Acyl_CoA_acyltransferase"/>
</dbReference>
<evidence type="ECO:0000313" key="1">
    <source>
        <dbReference type="EMBL" id="ATQ41945.1"/>
    </source>
</evidence>
<accession>A0A2D2AVE8</accession>
<proteinExistence type="predicted"/>